<name>A0A412K770_BIFAD</name>
<protein>
    <submittedName>
        <fullName evidence="1">Uncharacterized protein</fullName>
    </submittedName>
</protein>
<dbReference type="RefSeq" id="WP_117760141.1">
    <property type="nucleotide sequence ID" value="NZ_JAQCOT010000007.1"/>
</dbReference>
<evidence type="ECO:0000313" key="2">
    <source>
        <dbReference type="Proteomes" id="UP000285462"/>
    </source>
</evidence>
<comment type="caution">
    <text evidence="1">The sequence shown here is derived from an EMBL/GenBank/DDBJ whole genome shotgun (WGS) entry which is preliminary data.</text>
</comment>
<evidence type="ECO:0000313" key="1">
    <source>
        <dbReference type="EMBL" id="RGS64284.1"/>
    </source>
</evidence>
<accession>A0A412K770</accession>
<dbReference type="AlphaFoldDB" id="A0A412K770"/>
<dbReference type="EMBL" id="QRVT01000005">
    <property type="protein sequence ID" value="RGS64284.1"/>
    <property type="molecule type" value="Genomic_DNA"/>
</dbReference>
<dbReference type="Proteomes" id="UP000285462">
    <property type="component" value="Unassembled WGS sequence"/>
</dbReference>
<proteinExistence type="predicted"/>
<sequence>MSILDGFKEVGESNNGKLTMTVMLESVRFSKNVSAVLGFPKYVKVLVNNDEKKFAIQKCNDKDEYAIRFATKKPGEASAVTLRNVDLLVATQKFFSFPELDDPTKIAFYALDGEYYSGEQVIVFNVEGAKNGTVGKRGPKAGSHRKTSQAK</sequence>
<organism evidence="1 2">
    <name type="scientific">Bifidobacterium adolescentis</name>
    <dbReference type="NCBI Taxonomy" id="1680"/>
    <lineage>
        <taxon>Bacteria</taxon>
        <taxon>Bacillati</taxon>
        <taxon>Actinomycetota</taxon>
        <taxon>Actinomycetes</taxon>
        <taxon>Bifidobacteriales</taxon>
        <taxon>Bifidobacteriaceae</taxon>
        <taxon>Bifidobacterium</taxon>
    </lineage>
</organism>
<gene>
    <name evidence="1" type="ORF">DWX79_08165</name>
</gene>
<reference evidence="1 2" key="1">
    <citation type="submission" date="2018-08" db="EMBL/GenBank/DDBJ databases">
        <title>A genome reference for cultivated species of the human gut microbiota.</title>
        <authorList>
            <person name="Zou Y."/>
            <person name="Xue W."/>
            <person name="Luo G."/>
        </authorList>
    </citation>
    <scope>NUCLEOTIDE SEQUENCE [LARGE SCALE GENOMIC DNA]</scope>
    <source>
        <strain evidence="1 2">AF21-27</strain>
    </source>
</reference>